<protein>
    <recommendedName>
        <fullName evidence="4">RRM domain-containing protein</fullName>
    </recommendedName>
</protein>
<gene>
    <name evidence="5" type="ORF">THAOC_10991</name>
</gene>
<evidence type="ECO:0000256" key="3">
    <source>
        <dbReference type="SAM" id="MobiDB-lite"/>
    </source>
</evidence>
<feature type="compositionally biased region" description="Gly residues" evidence="3">
    <location>
        <begin position="503"/>
        <end position="512"/>
    </location>
</feature>
<dbReference type="InterPro" id="IPR035979">
    <property type="entry name" value="RBD_domain_sf"/>
</dbReference>
<dbReference type="Pfam" id="PF00076">
    <property type="entry name" value="RRM_1"/>
    <property type="match status" value="1"/>
</dbReference>
<feature type="region of interest" description="Disordered" evidence="3">
    <location>
        <begin position="482"/>
        <end position="525"/>
    </location>
</feature>
<feature type="region of interest" description="Disordered" evidence="3">
    <location>
        <begin position="321"/>
        <end position="347"/>
    </location>
</feature>
<dbReference type="PROSITE" id="PS50102">
    <property type="entry name" value="RRM"/>
    <property type="match status" value="1"/>
</dbReference>
<dbReference type="InterPro" id="IPR012677">
    <property type="entry name" value="Nucleotide-bd_a/b_plait_sf"/>
</dbReference>
<dbReference type="PANTHER" id="PTHR23236">
    <property type="entry name" value="EUKARYOTIC TRANSLATION INITIATION FACTOR 4B/4H"/>
    <property type="match status" value="1"/>
</dbReference>
<dbReference type="eggNOG" id="KOG4209">
    <property type="taxonomic scope" value="Eukaryota"/>
</dbReference>
<evidence type="ECO:0000256" key="2">
    <source>
        <dbReference type="PROSITE-ProRule" id="PRU00176"/>
    </source>
</evidence>
<feature type="compositionally biased region" description="Basic residues" evidence="3">
    <location>
        <begin position="488"/>
        <end position="502"/>
    </location>
</feature>
<proteinExistence type="predicted"/>
<feature type="region of interest" description="Disordered" evidence="3">
    <location>
        <begin position="366"/>
        <end position="397"/>
    </location>
</feature>
<comment type="caution">
    <text evidence="5">The sequence shown here is derived from an EMBL/GenBank/DDBJ whole genome shotgun (WGS) entry which is preliminary data.</text>
</comment>
<dbReference type="OrthoDB" id="4726at2759"/>
<reference evidence="5 6" key="1">
    <citation type="journal article" date="2012" name="Genome Biol.">
        <title>Genome and low-iron response of an oceanic diatom adapted to chronic iron limitation.</title>
        <authorList>
            <person name="Lommer M."/>
            <person name="Specht M."/>
            <person name="Roy A.S."/>
            <person name="Kraemer L."/>
            <person name="Andreson R."/>
            <person name="Gutowska M.A."/>
            <person name="Wolf J."/>
            <person name="Bergner S.V."/>
            <person name="Schilhabel M.B."/>
            <person name="Klostermeier U.C."/>
            <person name="Beiko R.G."/>
            <person name="Rosenstiel P."/>
            <person name="Hippler M."/>
            <person name="Laroche J."/>
        </authorList>
    </citation>
    <scope>NUCLEOTIDE SEQUENCE [LARGE SCALE GENOMIC DNA]</scope>
    <source>
        <strain evidence="5 6">CCMP1005</strain>
    </source>
</reference>
<dbReference type="Proteomes" id="UP000266841">
    <property type="component" value="Unassembled WGS sequence"/>
</dbReference>
<dbReference type="InterPro" id="IPR000504">
    <property type="entry name" value="RRM_dom"/>
</dbReference>
<organism evidence="5 6">
    <name type="scientific">Thalassiosira oceanica</name>
    <name type="common">Marine diatom</name>
    <dbReference type="NCBI Taxonomy" id="159749"/>
    <lineage>
        <taxon>Eukaryota</taxon>
        <taxon>Sar</taxon>
        <taxon>Stramenopiles</taxon>
        <taxon>Ochrophyta</taxon>
        <taxon>Bacillariophyta</taxon>
        <taxon>Coscinodiscophyceae</taxon>
        <taxon>Thalassiosirophycidae</taxon>
        <taxon>Thalassiosirales</taxon>
        <taxon>Thalassiosiraceae</taxon>
        <taxon>Thalassiosira</taxon>
    </lineage>
</organism>
<dbReference type="AlphaFoldDB" id="K0TBN8"/>
<evidence type="ECO:0000313" key="5">
    <source>
        <dbReference type="EMBL" id="EJK67902.1"/>
    </source>
</evidence>
<evidence type="ECO:0000256" key="1">
    <source>
        <dbReference type="ARBA" id="ARBA00022884"/>
    </source>
</evidence>
<dbReference type="EMBL" id="AGNL01012417">
    <property type="protein sequence ID" value="EJK67902.1"/>
    <property type="molecule type" value="Genomic_DNA"/>
</dbReference>
<feature type="non-terminal residue" evidence="5">
    <location>
        <position position="1"/>
    </location>
</feature>
<name>K0TBN8_THAOC</name>
<keyword evidence="1 2" id="KW-0694">RNA-binding</keyword>
<accession>K0TBN8</accession>
<dbReference type="CDD" id="cd12306">
    <property type="entry name" value="RRM_II_PABPs"/>
    <property type="match status" value="1"/>
</dbReference>
<evidence type="ECO:0000313" key="6">
    <source>
        <dbReference type="Proteomes" id="UP000266841"/>
    </source>
</evidence>
<dbReference type="SUPFAM" id="SSF54928">
    <property type="entry name" value="RNA-binding domain, RBD"/>
    <property type="match status" value="1"/>
</dbReference>
<dbReference type="SMART" id="SM00360">
    <property type="entry name" value="RRM"/>
    <property type="match status" value="1"/>
</dbReference>
<dbReference type="Gene3D" id="3.30.70.330">
    <property type="match status" value="1"/>
</dbReference>
<feature type="compositionally biased region" description="Basic and acidic residues" evidence="3">
    <location>
        <begin position="371"/>
        <end position="388"/>
    </location>
</feature>
<dbReference type="PANTHER" id="PTHR23236:SF92">
    <property type="entry name" value="POLYADENYLATE-BINDING PROTEIN 1"/>
    <property type="match status" value="1"/>
</dbReference>
<keyword evidence="6" id="KW-1185">Reference proteome</keyword>
<dbReference type="GO" id="GO:0008143">
    <property type="term" value="F:poly(A) binding"/>
    <property type="evidence" value="ECO:0007669"/>
    <property type="project" value="TreeGrafter"/>
</dbReference>
<evidence type="ECO:0000259" key="4">
    <source>
        <dbReference type="PROSITE" id="PS50102"/>
    </source>
</evidence>
<feature type="domain" description="RRM" evidence="4">
    <location>
        <begin position="401"/>
        <end position="478"/>
    </location>
</feature>
<sequence>QKEPEELGPAHEPPLVDAVTMVEPHETYALTSRAASALSAWIVQANWLSLFSTARGHSSSLPLPPWAARARPAAFSASCSVKQTPGRPKSTAELASFLRDGLEQTGGDLIRPGFVGVSLPRSDVRAPYAGMAPVVDAPGFASGTGVWLSSREGTALRMRYAAGARASFRDCSEGRAASSSASFWRTPVIFETGFTLKIKSRALATLKLGADRVVGTVPGRYCELPISKPCTVSRTKDGGAAKESETLQVPDLAFNFFPCHSSAYRKSEKESKVRADFERIRSHFNLEFDRRRTQYLWSAKATKTPRPLQIFNLHTATSIMSTAEDETKPSADDPTNNDGGGEEEEDLEKLQAEIARMEEEAARIAQETEDLEKSKDGGTDAAKSDESKTAAAADGTKKDGHSVYVGQVDYSSTPEELLAHFESCGTVERVTIVCDKFTGKPKGFAYLEFQNESAVENAIKLDGSTFKERQLKVTPKRVNDPYYYGGRGRGRGGRGFRGRGRGFGRGGYGRGGRGYRGRGRGYAPY</sequence>